<dbReference type="RefSeq" id="XP_054835639.1">
    <property type="nucleotide sequence ID" value="XM_054979664.1"/>
</dbReference>
<dbReference type="GO" id="GO:0008083">
    <property type="term" value="F:growth factor activity"/>
    <property type="evidence" value="ECO:0007669"/>
    <property type="project" value="UniProtKB-KW"/>
</dbReference>
<dbReference type="InterPro" id="IPR021203">
    <property type="entry name" value="Muellerian-inhibiting_factor"/>
</dbReference>
<evidence type="ECO:0000256" key="2">
    <source>
        <dbReference type="ARBA" id="ARBA00006656"/>
    </source>
</evidence>
<dbReference type="GO" id="GO:0030154">
    <property type="term" value="P:cell differentiation"/>
    <property type="evidence" value="ECO:0007669"/>
    <property type="project" value="UniProtKB-KW"/>
</dbReference>
<dbReference type="KEGG" id="emc:129329919"/>
<sequence length="679" mass="75381">MQLTLKGVPLGTLLLLLLLVSISVPGKGILAGGKTWQGQPEVSALRQSETQEAVGFARTSDWRGPRLKVAANDPEGDLQGTSPHLQFAEEEKPWSSWPRFNIQAWPNGGPEEPVCRVKLDRAGNRAPNHLEVVGLLTSHESSFLKALSRSTWSDGDLEEFGMCPPDIPHSLLSSLQHIGGYLADPGDSRFLLLHLEEVQWKDETKLRFQLTFPEEVEPSIGPLQHALLVFYHGRKEGASTSPRKKYLVGGEGLHQKQIICLSGITRYLVLKGSLMSGRSIPGQLSFQVSLAIRHHSNRDVALSPQEAQDLLFGFDEKCFTRMTPSVLLVANQRPDDVTAAAVPSSFLAAKGVVDTAPYLEPSSLPASGIAKAPPANTTTSHRNISAPAPMSTGQFLEALSQFVNQVLRPFGKPPPTSRARLQLDFDTVEALPHWPLNLSEKVALEWLVQSEDHLVVLFPEDSQALMEQELGQQYLEGKLLRQMLEKLSSVIQELKDIPSFQANIGLFHNLLAFCYYPSGSMPGLAGGDSRATDQQEETSSLRKLHSLLLLKALQAVRGHWRESKKAPRANRSTQQQENYCRLRELRIDLVSMGYIIFPEWYHANNCVGPCRSPLSTRIPDYYSHTLFLLRMHEQGFPLQRAPCCVPVKYSQSVILTFTNDQGLKVKRYPDMVAEACGCR</sequence>
<dbReference type="GO" id="GO:0005615">
    <property type="term" value="C:extracellular space"/>
    <property type="evidence" value="ECO:0007669"/>
    <property type="project" value="TreeGrafter"/>
</dbReference>
<dbReference type="SUPFAM" id="SSF57501">
    <property type="entry name" value="Cystine-knot cytokines"/>
    <property type="match status" value="1"/>
</dbReference>
<keyword evidence="10" id="KW-1015">Disulfide bond</keyword>
<dbReference type="PROSITE" id="PS51362">
    <property type="entry name" value="TGF_BETA_2"/>
    <property type="match status" value="1"/>
</dbReference>
<evidence type="ECO:0000256" key="11">
    <source>
        <dbReference type="ARBA" id="ARBA00023180"/>
    </source>
</evidence>
<reference evidence="18" key="1">
    <citation type="submission" date="2025-08" db="UniProtKB">
        <authorList>
            <consortium name="RefSeq"/>
        </authorList>
    </citation>
    <scope>IDENTIFICATION</scope>
    <source>
        <tissue evidence="18">Blood</tissue>
    </source>
</reference>
<keyword evidence="17" id="KW-1185">Reference proteome</keyword>
<gene>
    <name evidence="18" type="primary">AMH</name>
</gene>
<dbReference type="GeneID" id="129329919"/>
<dbReference type="CTD" id="268"/>
<dbReference type="GO" id="GO:0007506">
    <property type="term" value="P:gonadal mesoderm development"/>
    <property type="evidence" value="ECO:0007669"/>
    <property type="project" value="UniProtKB-KW"/>
</dbReference>
<dbReference type="InterPro" id="IPR001839">
    <property type="entry name" value="TGF-b_C"/>
</dbReference>
<feature type="signal peptide" evidence="15">
    <location>
        <begin position="1"/>
        <end position="28"/>
    </location>
</feature>
<dbReference type="Proteomes" id="UP001190640">
    <property type="component" value="Chromosome 5"/>
</dbReference>
<dbReference type="Pfam" id="PF00019">
    <property type="entry name" value="TGF_beta"/>
    <property type="match status" value="1"/>
</dbReference>
<evidence type="ECO:0000313" key="18">
    <source>
        <dbReference type="RefSeq" id="XP_054835639.1"/>
    </source>
</evidence>
<evidence type="ECO:0000256" key="8">
    <source>
        <dbReference type="ARBA" id="ARBA00023030"/>
    </source>
</evidence>
<feature type="chain" id="PRO_5041643041" description="Muellerian-inhibiting factor" evidence="15">
    <location>
        <begin position="29"/>
        <end position="679"/>
    </location>
</feature>
<comment type="subcellular location">
    <subcellularLocation>
        <location evidence="1">Secreted</location>
    </subcellularLocation>
</comment>
<dbReference type="Gene3D" id="2.10.90.10">
    <property type="entry name" value="Cystine-knot cytokines"/>
    <property type="match status" value="1"/>
</dbReference>
<proteinExistence type="inferred from homology"/>
<dbReference type="GO" id="GO:0001880">
    <property type="term" value="P:Mullerian duct regression"/>
    <property type="evidence" value="ECO:0007669"/>
    <property type="project" value="TreeGrafter"/>
</dbReference>
<comment type="subunit">
    <text evidence="3">Homodimer; disulfide-linked.</text>
</comment>
<evidence type="ECO:0000256" key="15">
    <source>
        <dbReference type="SAM" id="SignalP"/>
    </source>
</evidence>
<keyword evidence="8 14" id="KW-0339">Growth factor</keyword>
<dbReference type="SMART" id="SM00204">
    <property type="entry name" value="TGFB"/>
    <property type="match status" value="1"/>
</dbReference>
<evidence type="ECO:0000256" key="7">
    <source>
        <dbReference type="ARBA" id="ARBA00022782"/>
    </source>
</evidence>
<evidence type="ECO:0000256" key="10">
    <source>
        <dbReference type="ARBA" id="ARBA00023157"/>
    </source>
</evidence>
<dbReference type="InterPro" id="IPR006799">
    <property type="entry name" value="AMH_N"/>
</dbReference>
<evidence type="ECO:0000256" key="12">
    <source>
        <dbReference type="ARBA" id="ARBA00030008"/>
    </source>
</evidence>
<dbReference type="InterPro" id="IPR017948">
    <property type="entry name" value="TGFb_CS"/>
</dbReference>
<organism evidence="17 18">
    <name type="scientific">Eublepharis macularius</name>
    <name type="common">Leopard gecko</name>
    <name type="synonym">Cyrtodactylus macularius</name>
    <dbReference type="NCBI Taxonomy" id="481883"/>
    <lineage>
        <taxon>Eukaryota</taxon>
        <taxon>Metazoa</taxon>
        <taxon>Chordata</taxon>
        <taxon>Craniata</taxon>
        <taxon>Vertebrata</taxon>
        <taxon>Euteleostomi</taxon>
        <taxon>Lepidosauria</taxon>
        <taxon>Squamata</taxon>
        <taxon>Bifurcata</taxon>
        <taxon>Gekkota</taxon>
        <taxon>Eublepharidae</taxon>
        <taxon>Eublepharinae</taxon>
        <taxon>Eublepharis</taxon>
    </lineage>
</organism>
<keyword evidence="6 15" id="KW-0732">Signal</keyword>
<dbReference type="AlphaFoldDB" id="A0AA97KYF4"/>
<evidence type="ECO:0000256" key="9">
    <source>
        <dbReference type="ARBA" id="ARBA00023156"/>
    </source>
</evidence>
<comment type="similarity">
    <text evidence="2 14">Belongs to the TGF-beta family.</text>
</comment>
<dbReference type="PANTHER" id="PTHR15009:SF4">
    <property type="entry name" value="MUELLERIAN-INHIBITING FACTOR"/>
    <property type="match status" value="1"/>
</dbReference>
<accession>A0AA97KYF4</accession>
<evidence type="ECO:0000256" key="6">
    <source>
        <dbReference type="ARBA" id="ARBA00022729"/>
    </source>
</evidence>
<keyword evidence="5" id="KW-0964">Secreted</keyword>
<evidence type="ECO:0000256" key="14">
    <source>
        <dbReference type="RuleBase" id="RU000354"/>
    </source>
</evidence>
<protein>
    <recommendedName>
        <fullName evidence="4">Muellerian-inhibiting factor</fullName>
    </recommendedName>
    <alternativeName>
        <fullName evidence="12">Anti-Muellerian hormone</fullName>
    </alternativeName>
    <alternativeName>
        <fullName evidence="13">Muellerian-inhibiting substance</fullName>
    </alternativeName>
</protein>
<dbReference type="FunFam" id="2.10.90.10:FF:000033">
    <property type="entry name" value="Muellerian-inhibiting factor"/>
    <property type="match status" value="1"/>
</dbReference>
<dbReference type="PANTHER" id="PTHR15009">
    <property type="entry name" value="MUELLERIAN-INHIBITING FACTOR"/>
    <property type="match status" value="1"/>
</dbReference>
<evidence type="ECO:0000256" key="5">
    <source>
        <dbReference type="ARBA" id="ARBA00022525"/>
    </source>
</evidence>
<feature type="domain" description="TGF-beta family profile" evidence="16">
    <location>
        <begin position="561"/>
        <end position="679"/>
    </location>
</feature>
<evidence type="ECO:0000256" key="1">
    <source>
        <dbReference type="ARBA" id="ARBA00004613"/>
    </source>
</evidence>
<dbReference type="InterPro" id="IPR029034">
    <property type="entry name" value="Cystine-knot_cytokine"/>
</dbReference>
<keyword evidence="7" id="KW-0221">Differentiation</keyword>
<dbReference type="Pfam" id="PF04709">
    <property type="entry name" value="AMH_N"/>
    <property type="match status" value="1"/>
</dbReference>
<keyword evidence="11" id="KW-0325">Glycoprotein</keyword>
<evidence type="ECO:0000313" key="17">
    <source>
        <dbReference type="Proteomes" id="UP001190640"/>
    </source>
</evidence>
<dbReference type="CDD" id="cd13757">
    <property type="entry name" value="TGF_beta_AMH"/>
    <property type="match status" value="1"/>
</dbReference>
<evidence type="ECO:0000256" key="4">
    <source>
        <dbReference type="ARBA" id="ARBA00020473"/>
    </source>
</evidence>
<dbReference type="PROSITE" id="PS00250">
    <property type="entry name" value="TGF_BETA_1"/>
    <property type="match status" value="1"/>
</dbReference>
<evidence type="ECO:0000256" key="13">
    <source>
        <dbReference type="ARBA" id="ARBA00031273"/>
    </source>
</evidence>
<evidence type="ECO:0000259" key="16">
    <source>
        <dbReference type="PROSITE" id="PS51362"/>
    </source>
</evidence>
<evidence type="ECO:0000256" key="3">
    <source>
        <dbReference type="ARBA" id="ARBA00011748"/>
    </source>
</evidence>
<name>A0AA97KYF4_EUBMA</name>
<keyword evidence="9" id="KW-0334">Gonadal differentiation</keyword>